<sequence length="256" mass="28449">MDAQIVLRWEHLVKQSGRSARAVSTAIGCNPTYLGQQFAKAKNAPQTLSDPSVTVALALARELDRSVEDLMGVLPDVEATPANGYRDELHRQSGKVISDLMNTVNRRMEAYSNRPTLEDVIGWWRSTSGKLVGASKIEEAFDLINVPSFESETVIPERVGAMSLAAETLHGPSVDRLTKLVQSLPKSDQSNLASTYRKAALSRNPVFSEPLQIDIFSPQNEYEQTVEYIRLLLPIEASAGTRFILNYCFRINDFYA</sequence>
<name>A0A0P1FFU6_THAGE</name>
<dbReference type="Proteomes" id="UP000051587">
    <property type="component" value="Unassembled WGS sequence"/>
</dbReference>
<dbReference type="RefSeq" id="WP_139193613.1">
    <property type="nucleotide sequence ID" value="NZ_CP051181.1"/>
</dbReference>
<reference evidence="1 2" key="1">
    <citation type="submission" date="2015-09" db="EMBL/GenBank/DDBJ databases">
        <authorList>
            <consortium name="Swine Surveillance"/>
        </authorList>
    </citation>
    <scope>NUCLEOTIDE SEQUENCE [LARGE SCALE GENOMIC DNA]</scope>
    <source>
        <strain evidence="1 2">CECT 4357</strain>
    </source>
</reference>
<dbReference type="AlphaFoldDB" id="A0A0P1FFU6"/>
<proteinExistence type="predicted"/>
<dbReference type="EMBL" id="CYSA01000025">
    <property type="protein sequence ID" value="CUH66844.1"/>
    <property type="molecule type" value="Genomic_DNA"/>
</dbReference>
<gene>
    <name evidence="1" type="ORF">TG4357_02673</name>
</gene>
<evidence type="ECO:0000313" key="2">
    <source>
        <dbReference type="Proteomes" id="UP000051587"/>
    </source>
</evidence>
<organism evidence="1 2">
    <name type="scientific">Thalassovita gelatinovora</name>
    <name type="common">Thalassobius gelatinovorus</name>
    <dbReference type="NCBI Taxonomy" id="53501"/>
    <lineage>
        <taxon>Bacteria</taxon>
        <taxon>Pseudomonadati</taxon>
        <taxon>Pseudomonadota</taxon>
        <taxon>Alphaproteobacteria</taxon>
        <taxon>Rhodobacterales</taxon>
        <taxon>Roseobacteraceae</taxon>
        <taxon>Thalassovita</taxon>
    </lineage>
</organism>
<dbReference type="OrthoDB" id="7737433at2"/>
<evidence type="ECO:0000313" key="1">
    <source>
        <dbReference type="EMBL" id="CUH66844.1"/>
    </source>
</evidence>
<accession>A0A0P1FFU6</accession>
<keyword evidence="2" id="KW-1185">Reference proteome</keyword>
<protein>
    <submittedName>
        <fullName evidence="1">Uncharacterized protein</fullName>
    </submittedName>
</protein>